<organism evidence="2 3">
    <name type="scientific">Elasticomyces elasticus</name>
    <dbReference type="NCBI Taxonomy" id="574655"/>
    <lineage>
        <taxon>Eukaryota</taxon>
        <taxon>Fungi</taxon>
        <taxon>Dikarya</taxon>
        <taxon>Ascomycota</taxon>
        <taxon>Pezizomycotina</taxon>
        <taxon>Dothideomycetes</taxon>
        <taxon>Dothideomycetidae</taxon>
        <taxon>Mycosphaerellales</taxon>
        <taxon>Teratosphaeriaceae</taxon>
        <taxon>Elasticomyces</taxon>
    </lineage>
</organism>
<evidence type="ECO:0000313" key="2">
    <source>
        <dbReference type="EMBL" id="KAK5700857.1"/>
    </source>
</evidence>
<dbReference type="AlphaFoldDB" id="A0AAN7WC32"/>
<feature type="compositionally biased region" description="Low complexity" evidence="1">
    <location>
        <begin position="339"/>
        <end position="350"/>
    </location>
</feature>
<gene>
    <name evidence="2" type="ORF">LTR97_005374</name>
</gene>
<dbReference type="EMBL" id="JAVRQU010000007">
    <property type="protein sequence ID" value="KAK5700857.1"/>
    <property type="molecule type" value="Genomic_DNA"/>
</dbReference>
<sequence length="391" mass="44588">MRHTMISEDIGDPLIYFKQLQRRSFYATSSRGQKSTFEPIFVLDSQRVNLAIDNIAFKPKVQTRPKSSLDINDATMVRPKKDIEPYADDIRAWIHDGLNATEQRGLLLRLHNFEIGASTLARWSQAQGIKQRRSNCEITPVLKQLMAEAFADRKTDDETLKMLNEKGYDILMPTVKRIRTVIGLRKKVPKGLRESTDKEIKEALVREMADGHIRDCGRNEVYDHMRRMYNFVGRDRMYKIVRETFPDRVLSRKADIRVWNGRHKPKDWVPTQPGEVQSQSPSTQTQTHQQTHGDTLSQPAQQQQSYLPLPPPQSSKSSYPPLPPMHPQPTHSYPPLPSPSQISAPPQQQQTVAEFRQAALGALGEAGAADARLLQAWQQHVDSFIDPSLRG</sequence>
<evidence type="ECO:0000256" key="1">
    <source>
        <dbReference type="SAM" id="MobiDB-lite"/>
    </source>
</evidence>
<evidence type="ECO:0000313" key="3">
    <source>
        <dbReference type="Proteomes" id="UP001310594"/>
    </source>
</evidence>
<comment type="caution">
    <text evidence="2">The sequence shown here is derived from an EMBL/GenBank/DDBJ whole genome shotgun (WGS) entry which is preliminary data.</text>
</comment>
<feature type="compositionally biased region" description="Low complexity" evidence="1">
    <location>
        <begin position="277"/>
        <end position="307"/>
    </location>
</feature>
<protein>
    <submittedName>
        <fullName evidence="2">Uncharacterized protein</fullName>
    </submittedName>
</protein>
<accession>A0AAN7WC32</accession>
<dbReference type="Proteomes" id="UP001310594">
    <property type="component" value="Unassembled WGS sequence"/>
</dbReference>
<name>A0AAN7WC32_9PEZI</name>
<feature type="region of interest" description="Disordered" evidence="1">
    <location>
        <begin position="263"/>
        <end position="351"/>
    </location>
</feature>
<feature type="compositionally biased region" description="Pro residues" evidence="1">
    <location>
        <begin position="320"/>
        <end position="338"/>
    </location>
</feature>
<reference evidence="2" key="1">
    <citation type="submission" date="2023-08" db="EMBL/GenBank/DDBJ databases">
        <title>Black Yeasts Isolated from many extreme environments.</title>
        <authorList>
            <person name="Coleine C."/>
            <person name="Stajich J.E."/>
            <person name="Selbmann L."/>
        </authorList>
    </citation>
    <scope>NUCLEOTIDE SEQUENCE</scope>
    <source>
        <strain evidence="2">CCFEE 5810</strain>
    </source>
</reference>
<proteinExistence type="predicted"/>